<dbReference type="EMBL" id="LAZR01054107">
    <property type="protein sequence ID" value="KKK79267.1"/>
    <property type="molecule type" value="Genomic_DNA"/>
</dbReference>
<sequence>MNVATLPGTQVSSQFLVRAKIPCEDLGQLQVKGRVPFKDGFLRVERIQDTRGDYFEVLWVDGLNQPKTVSSFTTACALSLQAGSLVVKSILLKANPSYKPGMVTA</sequence>
<protein>
    <submittedName>
        <fullName evidence="1">Uncharacterized protein</fullName>
    </submittedName>
</protein>
<dbReference type="AlphaFoldDB" id="A0A0F8YCS3"/>
<organism evidence="1">
    <name type="scientific">marine sediment metagenome</name>
    <dbReference type="NCBI Taxonomy" id="412755"/>
    <lineage>
        <taxon>unclassified sequences</taxon>
        <taxon>metagenomes</taxon>
        <taxon>ecological metagenomes</taxon>
    </lineage>
</organism>
<gene>
    <name evidence="1" type="ORF">LCGC14_2835220</name>
</gene>
<name>A0A0F8YCS3_9ZZZZ</name>
<reference evidence="1" key="1">
    <citation type="journal article" date="2015" name="Nature">
        <title>Complex archaea that bridge the gap between prokaryotes and eukaryotes.</title>
        <authorList>
            <person name="Spang A."/>
            <person name="Saw J.H."/>
            <person name="Jorgensen S.L."/>
            <person name="Zaremba-Niedzwiedzka K."/>
            <person name="Martijn J."/>
            <person name="Lind A.E."/>
            <person name="van Eijk R."/>
            <person name="Schleper C."/>
            <person name="Guy L."/>
            <person name="Ettema T.J."/>
        </authorList>
    </citation>
    <scope>NUCLEOTIDE SEQUENCE</scope>
</reference>
<accession>A0A0F8YCS3</accession>
<evidence type="ECO:0000313" key="1">
    <source>
        <dbReference type="EMBL" id="KKK79267.1"/>
    </source>
</evidence>
<comment type="caution">
    <text evidence="1">The sequence shown here is derived from an EMBL/GenBank/DDBJ whole genome shotgun (WGS) entry which is preliminary data.</text>
</comment>
<proteinExistence type="predicted"/>